<organism evidence="1 2">
    <name type="scientific">Laceyella putida</name>
    <dbReference type="NCBI Taxonomy" id="110101"/>
    <lineage>
        <taxon>Bacteria</taxon>
        <taxon>Bacillati</taxon>
        <taxon>Bacillota</taxon>
        <taxon>Bacilli</taxon>
        <taxon>Bacillales</taxon>
        <taxon>Thermoactinomycetaceae</taxon>
        <taxon>Laceyella</taxon>
    </lineage>
</organism>
<comment type="caution">
    <text evidence="1">The sequence shown here is derived from an EMBL/GenBank/DDBJ whole genome shotgun (WGS) entry which is preliminary data.</text>
</comment>
<dbReference type="EMBL" id="JBHTBW010000009">
    <property type="protein sequence ID" value="MFC7440367.1"/>
    <property type="molecule type" value="Genomic_DNA"/>
</dbReference>
<dbReference type="InterPro" id="IPR009359">
    <property type="entry name" value="PaaB"/>
</dbReference>
<proteinExistence type="predicted"/>
<sequence>MTEKMEYGIYEVFVQRTHLDQHAHVGSLLAPSADVAVQVARENFLRREKAVNLWIVPREHITATPYADEWLGREFDRSYREVAGYTENGRLWRMFKEKALTLEEIVAYVESRDKGGRGNGDQRRSPGP</sequence>
<accession>A0ABW2RH94</accession>
<dbReference type="InterPro" id="IPR038693">
    <property type="entry name" value="PaaB_sf"/>
</dbReference>
<dbReference type="RefSeq" id="WP_379863612.1">
    <property type="nucleotide sequence ID" value="NZ_JBHTBW010000009.1"/>
</dbReference>
<evidence type="ECO:0000313" key="1">
    <source>
        <dbReference type="EMBL" id="MFC7440367.1"/>
    </source>
</evidence>
<gene>
    <name evidence="1" type="ORF">ACFQNG_04250</name>
</gene>
<protein>
    <submittedName>
        <fullName evidence="1">Phenylacetic acid degradation protein</fullName>
    </submittedName>
</protein>
<dbReference type="Gene3D" id="3.10.20.520">
    <property type="entry name" value="Phenylacetic acid degradation B"/>
    <property type="match status" value="1"/>
</dbReference>
<dbReference type="Proteomes" id="UP001596500">
    <property type="component" value="Unassembled WGS sequence"/>
</dbReference>
<reference evidence="2" key="1">
    <citation type="journal article" date="2019" name="Int. J. Syst. Evol. Microbiol.">
        <title>The Global Catalogue of Microorganisms (GCM) 10K type strain sequencing project: providing services to taxonomists for standard genome sequencing and annotation.</title>
        <authorList>
            <consortium name="The Broad Institute Genomics Platform"/>
            <consortium name="The Broad Institute Genome Sequencing Center for Infectious Disease"/>
            <person name="Wu L."/>
            <person name="Ma J."/>
        </authorList>
    </citation>
    <scope>NUCLEOTIDE SEQUENCE [LARGE SCALE GENOMIC DNA]</scope>
    <source>
        <strain evidence="2">CGMCC 1.12942</strain>
    </source>
</reference>
<dbReference type="Pfam" id="PF06243">
    <property type="entry name" value="PaaB"/>
    <property type="match status" value="1"/>
</dbReference>
<evidence type="ECO:0000313" key="2">
    <source>
        <dbReference type="Proteomes" id="UP001596500"/>
    </source>
</evidence>
<name>A0ABW2RH94_9BACL</name>
<keyword evidence="2" id="KW-1185">Reference proteome</keyword>